<sequence length="310" mass="35028">MTYLRDKPRLSLGALVITVDIRPDLTISRDNVERRETQLFKMTWLLLLVLSVMDIAAVYFNVRMLIICFKDKTKYKFLESCRVLAICQGACHVIILVADTAEWWNGFTILPSETCSFFRVLSLSVMFYQTCNLTAMMTVYNEHGTQDASSKVRMYAALSMGGVGSSMIAWHNCFAQAPTSLFALKAAFVLVVTFLILLLAAALFTNDEYNTLESQAAICTSASPLWVRKENMRPLFFTILLLPCLVWILSGVPNTDSLLYEDYEQVTLFKEALYSVITKFAVGIVLPVTLYDLINSSYVNRKDQIMVSII</sequence>
<feature type="transmembrane region" description="Helical" evidence="1">
    <location>
        <begin position="152"/>
        <end position="170"/>
    </location>
</feature>
<evidence type="ECO:0000313" key="2">
    <source>
        <dbReference type="EMBL" id="RMX51074.1"/>
    </source>
</evidence>
<gene>
    <name evidence="2" type="ORF">pdam_00024380</name>
</gene>
<comment type="caution">
    <text evidence="2">The sequence shown here is derived from an EMBL/GenBank/DDBJ whole genome shotgun (WGS) entry which is preliminary data.</text>
</comment>
<keyword evidence="1" id="KW-0472">Membrane</keyword>
<keyword evidence="1" id="KW-0812">Transmembrane</keyword>
<feature type="transmembrane region" description="Helical" evidence="1">
    <location>
        <begin position="235"/>
        <end position="252"/>
    </location>
</feature>
<feature type="transmembrane region" description="Helical" evidence="1">
    <location>
        <begin position="83"/>
        <end position="104"/>
    </location>
</feature>
<feature type="transmembrane region" description="Helical" evidence="1">
    <location>
        <begin position="116"/>
        <end position="140"/>
    </location>
</feature>
<keyword evidence="3" id="KW-1185">Reference proteome</keyword>
<dbReference type="AlphaFoldDB" id="A0A3M6UC22"/>
<evidence type="ECO:0000256" key="1">
    <source>
        <dbReference type="SAM" id="Phobius"/>
    </source>
</evidence>
<organism evidence="2 3">
    <name type="scientific">Pocillopora damicornis</name>
    <name type="common">Cauliflower coral</name>
    <name type="synonym">Millepora damicornis</name>
    <dbReference type="NCBI Taxonomy" id="46731"/>
    <lineage>
        <taxon>Eukaryota</taxon>
        <taxon>Metazoa</taxon>
        <taxon>Cnidaria</taxon>
        <taxon>Anthozoa</taxon>
        <taxon>Hexacorallia</taxon>
        <taxon>Scleractinia</taxon>
        <taxon>Astrocoeniina</taxon>
        <taxon>Pocilloporidae</taxon>
        <taxon>Pocillopora</taxon>
    </lineage>
</organism>
<dbReference type="Proteomes" id="UP000275408">
    <property type="component" value="Unassembled WGS sequence"/>
</dbReference>
<dbReference type="OrthoDB" id="10362068at2759"/>
<name>A0A3M6UC22_POCDA</name>
<keyword evidence="1" id="KW-1133">Transmembrane helix</keyword>
<feature type="transmembrane region" description="Helical" evidence="1">
    <location>
        <begin position="182"/>
        <end position="204"/>
    </location>
</feature>
<evidence type="ECO:0000313" key="3">
    <source>
        <dbReference type="Proteomes" id="UP000275408"/>
    </source>
</evidence>
<proteinExistence type="predicted"/>
<protein>
    <submittedName>
        <fullName evidence="2">Uncharacterized protein</fullName>
    </submittedName>
</protein>
<dbReference type="EMBL" id="RCHS01001835">
    <property type="protein sequence ID" value="RMX51074.1"/>
    <property type="molecule type" value="Genomic_DNA"/>
</dbReference>
<accession>A0A3M6UC22</accession>
<feature type="transmembrane region" description="Helical" evidence="1">
    <location>
        <begin position="272"/>
        <end position="294"/>
    </location>
</feature>
<feature type="transmembrane region" description="Helical" evidence="1">
    <location>
        <begin position="42"/>
        <end position="62"/>
    </location>
</feature>
<reference evidence="2 3" key="1">
    <citation type="journal article" date="2018" name="Sci. Rep.">
        <title>Comparative analysis of the Pocillopora damicornis genome highlights role of immune system in coral evolution.</title>
        <authorList>
            <person name="Cunning R."/>
            <person name="Bay R.A."/>
            <person name="Gillette P."/>
            <person name="Baker A.C."/>
            <person name="Traylor-Knowles N."/>
        </authorList>
    </citation>
    <scope>NUCLEOTIDE SEQUENCE [LARGE SCALE GENOMIC DNA]</scope>
    <source>
        <strain evidence="2">RSMAS</strain>
        <tissue evidence="2">Whole animal</tissue>
    </source>
</reference>